<gene>
    <name evidence="1" type="ORF">SAMN05216337_101065</name>
</gene>
<organism evidence="1 2">
    <name type="scientific">Bradyrhizobium brasilense</name>
    <dbReference type="NCBI Taxonomy" id="1419277"/>
    <lineage>
        <taxon>Bacteria</taxon>
        <taxon>Pseudomonadati</taxon>
        <taxon>Pseudomonadota</taxon>
        <taxon>Alphaproteobacteria</taxon>
        <taxon>Hyphomicrobiales</taxon>
        <taxon>Nitrobacteraceae</taxon>
        <taxon>Bradyrhizobium</taxon>
    </lineage>
</organism>
<evidence type="ECO:0000313" key="1">
    <source>
        <dbReference type="EMBL" id="SDD34376.1"/>
    </source>
</evidence>
<protein>
    <submittedName>
        <fullName evidence="1">Uncharacterized protein</fullName>
    </submittedName>
</protein>
<accession>A0A1G6U105</accession>
<name>A0A1G6U105_9BRAD</name>
<proteinExistence type="predicted"/>
<dbReference type="Gene3D" id="2.30.130.110">
    <property type="match status" value="1"/>
</dbReference>
<dbReference type="AlphaFoldDB" id="A0A1G6U105"/>
<dbReference type="EMBL" id="FMZW01000010">
    <property type="protein sequence ID" value="SDD34376.1"/>
    <property type="molecule type" value="Genomic_DNA"/>
</dbReference>
<reference evidence="1 2" key="1">
    <citation type="submission" date="2016-10" db="EMBL/GenBank/DDBJ databases">
        <authorList>
            <person name="de Groot N.N."/>
        </authorList>
    </citation>
    <scope>NUCLEOTIDE SEQUENCE [LARGE SCALE GENOMIC DNA]</scope>
    <source>
        <strain evidence="1 2">R5</strain>
    </source>
</reference>
<sequence length="199" mass="21060">MLNEADNVLIAREALTTGQQMRVGEMMVQLPGAIAPGYKVGAHRIVRGGPIRKFESLPGRLAISTLVSMSIAIISSWSTSAIRALVLMCGRSTTCRNLSERLSSEACGPMDTSRLATSSHSCAGQLLRRGGQAHHGPVYTRTACCLPQRGRGCCICTNDQLQAAVAARALRGFTAYACRLCASPQLAAVLVTGLGSERN</sequence>
<evidence type="ECO:0000313" key="2">
    <source>
        <dbReference type="Proteomes" id="UP000199245"/>
    </source>
</evidence>
<dbReference type="Proteomes" id="UP000199245">
    <property type="component" value="Unassembled WGS sequence"/>
</dbReference>